<feature type="chain" id="PRO_5026079249" evidence="2">
    <location>
        <begin position="29"/>
        <end position="300"/>
    </location>
</feature>
<feature type="compositionally biased region" description="Basic and acidic residues" evidence="1">
    <location>
        <begin position="171"/>
        <end position="181"/>
    </location>
</feature>
<dbReference type="AlphaFoldDB" id="A0A6H5G4C2"/>
<dbReference type="Proteomes" id="UP000479000">
    <property type="component" value="Unassembled WGS sequence"/>
</dbReference>
<feature type="compositionally biased region" description="Pro residues" evidence="1">
    <location>
        <begin position="241"/>
        <end position="252"/>
    </location>
</feature>
<feature type="non-terminal residue" evidence="3">
    <location>
        <position position="300"/>
    </location>
</feature>
<sequence length="300" mass="32189">MTMLDVTADCTAAHVVLLILIIRTKITATKVETGPAIAKIISPPTPQRPTQTTALAHHQLKNSTTGMVIDDVRKLPPTEENRWYGLVPVRVDVHCRGDSESDDGNDDDDMDCSSSVSSNVETDATAEAQRASEPSTATASENISPSNSKTETLNPPNPQFIQPNPTNMEWSADKTPQDHLPEQNSTLESGVSSPSPSELENKSGIDENDDIKLQKRHSLPRQSSHDSRRSLKRVVSVPATVSPPPPPPPPPTSEESSLSILAPSLPTPNSNKTSLSRTTELEFSNGSPYSSSALTSVSNS</sequence>
<feature type="signal peptide" evidence="2">
    <location>
        <begin position="1"/>
        <end position="28"/>
    </location>
</feature>
<evidence type="ECO:0000256" key="2">
    <source>
        <dbReference type="SAM" id="SignalP"/>
    </source>
</evidence>
<evidence type="ECO:0000313" key="3">
    <source>
        <dbReference type="EMBL" id="CAA9997050.1"/>
    </source>
</evidence>
<evidence type="ECO:0000256" key="1">
    <source>
        <dbReference type="SAM" id="MobiDB-lite"/>
    </source>
</evidence>
<feature type="compositionally biased region" description="Polar residues" evidence="1">
    <location>
        <begin position="132"/>
        <end position="153"/>
    </location>
</feature>
<name>A0A6H5G4C2_9HEMI</name>
<feature type="compositionally biased region" description="Polar residues" evidence="1">
    <location>
        <begin position="267"/>
        <end position="300"/>
    </location>
</feature>
<feature type="compositionally biased region" description="Acidic residues" evidence="1">
    <location>
        <begin position="100"/>
        <end position="111"/>
    </location>
</feature>
<organism evidence="3 4">
    <name type="scientific">Nesidiocoris tenuis</name>
    <dbReference type="NCBI Taxonomy" id="355587"/>
    <lineage>
        <taxon>Eukaryota</taxon>
        <taxon>Metazoa</taxon>
        <taxon>Ecdysozoa</taxon>
        <taxon>Arthropoda</taxon>
        <taxon>Hexapoda</taxon>
        <taxon>Insecta</taxon>
        <taxon>Pterygota</taxon>
        <taxon>Neoptera</taxon>
        <taxon>Paraneoptera</taxon>
        <taxon>Hemiptera</taxon>
        <taxon>Heteroptera</taxon>
        <taxon>Panheteroptera</taxon>
        <taxon>Cimicomorpha</taxon>
        <taxon>Miridae</taxon>
        <taxon>Dicyphina</taxon>
        <taxon>Nesidiocoris</taxon>
    </lineage>
</organism>
<keyword evidence="4" id="KW-1185">Reference proteome</keyword>
<keyword evidence="2" id="KW-0732">Signal</keyword>
<dbReference type="EMBL" id="CADCXU010005348">
    <property type="protein sequence ID" value="CAA9997050.1"/>
    <property type="molecule type" value="Genomic_DNA"/>
</dbReference>
<gene>
    <name evidence="3" type="ORF">NTEN_LOCUS3402</name>
</gene>
<evidence type="ECO:0000313" key="4">
    <source>
        <dbReference type="Proteomes" id="UP000479000"/>
    </source>
</evidence>
<feature type="compositionally biased region" description="Polar residues" evidence="1">
    <location>
        <begin position="182"/>
        <end position="198"/>
    </location>
</feature>
<feature type="compositionally biased region" description="Basic and acidic residues" evidence="1">
    <location>
        <begin position="199"/>
        <end position="213"/>
    </location>
</feature>
<protein>
    <submittedName>
        <fullName evidence="3">Uncharacterized protein</fullName>
    </submittedName>
</protein>
<proteinExistence type="predicted"/>
<reference evidence="3 4" key="1">
    <citation type="submission" date="2020-02" db="EMBL/GenBank/DDBJ databases">
        <authorList>
            <person name="Ferguson B K."/>
        </authorList>
    </citation>
    <scope>NUCLEOTIDE SEQUENCE [LARGE SCALE GENOMIC DNA]</scope>
</reference>
<feature type="region of interest" description="Disordered" evidence="1">
    <location>
        <begin position="95"/>
        <end position="300"/>
    </location>
</feature>
<accession>A0A6H5G4C2</accession>